<dbReference type="InParanoid" id="G4ZUT1"/>
<dbReference type="EMBL" id="JH159156">
    <property type="protein sequence ID" value="EGZ13555.1"/>
    <property type="molecule type" value="Genomic_DNA"/>
</dbReference>
<name>G4ZUT1_PHYSP</name>
<dbReference type="PANTHER" id="PTHR47534:SF3">
    <property type="entry name" value="ALCOHOL DEHYDROGENASE-LIKE C-TERMINAL DOMAIN-CONTAINING PROTEIN"/>
    <property type="match status" value="1"/>
</dbReference>
<keyword evidence="3" id="KW-1185">Reference proteome</keyword>
<gene>
    <name evidence="2" type="ORF">PHYSODRAFT_335312</name>
</gene>
<evidence type="ECO:0000313" key="2">
    <source>
        <dbReference type="EMBL" id="EGZ13555.1"/>
    </source>
</evidence>
<evidence type="ECO:0008006" key="4">
    <source>
        <dbReference type="Google" id="ProtNLM"/>
    </source>
</evidence>
<dbReference type="GeneID" id="20646975"/>
<dbReference type="KEGG" id="psoj:PHYSODRAFT_335312"/>
<organism evidence="2 3">
    <name type="scientific">Phytophthora sojae (strain P6497)</name>
    <name type="common">Soybean stem and root rot agent</name>
    <name type="synonym">Phytophthora megasperma f. sp. glycines</name>
    <dbReference type="NCBI Taxonomy" id="1094619"/>
    <lineage>
        <taxon>Eukaryota</taxon>
        <taxon>Sar</taxon>
        <taxon>Stramenopiles</taxon>
        <taxon>Oomycota</taxon>
        <taxon>Peronosporomycetes</taxon>
        <taxon>Peronosporales</taxon>
        <taxon>Peronosporaceae</taxon>
        <taxon>Phytophthora</taxon>
    </lineage>
</organism>
<evidence type="ECO:0000313" key="3">
    <source>
        <dbReference type="Proteomes" id="UP000002640"/>
    </source>
</evidence>
<accession>G4ZUT1</accession>
<reference evidence="2 3" key="1">
    <citation type="journal article" date="2006" name="Science">
        <title>Phytophthora genome sequences uncover evolutionary origins and mechanisms of pathogenesis.</title>
        <authorList>
            <person name="Tyler B.M."/>
            <person name="Tripathy S."/>
            <person name="Zhang X."/>
            <person name="Dehal P."/>
            <person name="Jiang R.H."/>
            <person name="Aerts A."/>
            <person name="Arredondo F.D."/>
            <person name="Baxter L."/>
            <person name="Bensasson D."/>
            <person name="Beynon J.L."/>
            <person name="Chapman J."/>
            <person name="Damasceno C.M."/>
            <person name="Dorrance A.E."/>
            <person name="Dou D."/>
            <person name="Dickerman A.W."/>
            <person name="Dubchak I.L."/>
            <person name="Garbelotto M."/>
            <person name="Gijzen M."/>
            <person name="Gordon S.G."/>
            <person name="Govers F."/>
            <person name="Grunwald N.J."/>
            <person name="Huang W."/>
            <person name="Ivors K.L."/>
            <person name="Jones R.W."/>
            <person name="Kamoun S."/>
            <person name="Krampis K."/>
            <person name="Lamour K.H."/>
            <person name="Lee M.K."/>
            <person name="McDonald W.H."/>
            <person name="Medina M."/>
            <person name="Meijer H.J."/>
            <person name="Nordberg E.K."/>
            <person name="Maclean D.J."/>
            <person name="Ospina-Giraldo M.D."/>
            <person name="Morris P.F."/>
            <person name="Phuntumart V."/>
            <person name="Putnam N.H."/>
            <person name="Rash S."/>
            <person name="Rose J.K."/>
            <person name="Sakihama Y."/>
            <person name="Salamov A.A."/>
            <person name="Savidor A."/>
            <person name="Scheuring C.F."/>
            <person name="Smith B.M."/>
            <person name="Sobral B.W."/>
            <person name="Terry A."/>
            <person name="Torto-Alalibo T.A."/>
            <person name="Win J."/>
            <person name="Xu Z."/>
            <person name="Zhang H."/>
            <person name="Grigoriev I.V."/>
            <person name="Rokhsar D.S."/>
            <person name="Boore J.L."/>
        </authorList>
    </citation>
    <scope>NUCLEOTIDE SEQUENCE [LARGE SCALE GENOMIC DNA]</scope>
    <source>
        <strain evidence="2 3">P6497</strain>
    </source>
</reference>
<dbReference type="GO" id="GO:0016491">
    <property type="term" value="F:oxidoreductase activity"/>
    <property type="evidence" value="ECO:0007669"/>
    <property type="project" value="UniProtKB-KW"/>
</dbReference>
<proteinExistence type="predicted"/>
<keyword evidence="1" id="KW-0560">Oxidoreductase</keyword>
<dbReference type="PANTHER" id="PTHR47534">
    <property type="entry name" value="YALI0E05731P"/>
    <property type="match status" value="1"/>
</dbReference>
<evidence type="ECO:0000256" key="1">
    <source>
        <dbReference type="ARBA" id="ARBA00023002"/>
    </source>
</evidence>
<dbReference type="STRING" id="1094619.G4ZUT1"/>
<dbReference type="RefSeq" id="XP_009530984.1">
    <property type="nucleotide sequence ID" value="XM_009532689.1"/>
</dbReference>
<dbReference type="InterPro" id="IPR052228">
    <property type="entry name" value="Sec_Metab_Biosynth_Oxidored"/>
</dbReference>
<dbReference type="Proteomes" id="UP000002640">
    <property type="component" value="Unassembled WGS sequence"/>
</dbReference>
<protein>
    <recommendedName>
        <fullName evidence="4">NAD(P)-binding domain-containing protein</fullName>
    </recommendedName>
</protein>
<dbReference type="AlphaFoldDB" id="G4ZUT1"/>
<sequence length="226" mass="25183">MTPRLAVAKEVAPLVAKLTLCSRSCPSDLLVSIKDKNPSVQVTHEPLDVSQLHDVRRFTTKHEATQFDWIVLTPGLLSMNGRTETKEGLDVNMCTHYNGRCVFQVHAGSRYAGQTESPSVRVLNVLGAVQGSPPDLNDLNLKRTFSIKRCAEATTMYSYVAFAERAPDASFIHATPGFAMDEFTTGWHLINQDAQEMPKTIYHTDELKDVVWKHALETIDGVMTQH</sequence>